<protein>
    <submittedName>
        <fullName evidence="14">Lig_chan-Glu_bd domain-containing protein</fullName>
    </submittedName>
</protein>
<dbReference type="GO" id="GO:0043226">
    <property type="term" value="C:organelle"/>
    <property type="evidence" value="ECO:0007669"/>
    <property type="project" value="UniProtKB-ARBA"/>
</dbReference>
<dbReference type="SUPFAM" id="SSF53850">
    <property type="entry name" value="Periplasmic binding protein-like II"/>
    <property type="match status" value="1"/>
</dbReference>
<feature type="domain" description="Ionotropic glutamate receptor L-glutamate and glycine-binding" evidence="12">
    <location>
        <begin position="65"/>
        <end position="134"/>
    </location>
</feature>
<evidence type="ECO:0000256" key="10">
    <source>
        <dbReference type="ARBA" id="ARBA00023286"/>
    </source>
</evidence>
<dbReference type="Proteomes" id="UP000035642">
    <property type="component" value="Unassembled WGS sequence"/>
</dbReference>
<evidence type="ECO:0000256" key="5">
    <source>
        <dbReference type="ARBA" id="ARBA00023054"/>
    </source>
</evidence>
<dbReference type="STRING" id="6313.A0A0K0DHW7"/>
<comment type="subcellular location">
    <subcellularLocation>
        <location evidence="1">Membrane</location>
        <topology evidence="1">Multi-pass membrane protein</topology>
    </subcellularLocation>
</comment>
<evidence type="ECO:0000256" key="7">
    <source>
        <dbReference type="ARBA" id="ARBA00023136"/>
    </source>
</evidence>
<dbReference type="Gene3D" id="3.40.190.10">
    <property type="entry name" value="Periplasmic binding protein-like II"/>
    <property type="match status" value="1"/>
</dbReference>
<keyword evidence="13" id="KW-1185">Reference proteome</keyword>
<dbReference type="GO" id="GO:0015276">
    <property type="term" value="F:ligand-gated monoatomic ion channel activity"/>
    <property type="evidence" value="ECO:0007669"/>
    <property type="project" value="InterPro"/>
</dbReference>
<keyword evidence="11" id="KW-0407">Ion channel</keyword>
<keyword evidence="5" id="KW-0175">Coiled coil</keyword>
<sequence>LSISYYVEKTTKQSSIHLPRTGASTLDINAMARLRASVGVSNIRAMKNEKESSDFPERTCYQVAPFVMTKRECLEQNNRTECQGNNKYEGYCIDLLKLLADRIEGFNFEVYLVDKTGSRLPDGNWDGMIGDLLNGRADVAVASLTINQAMGYLVYFCRLDKLSDILR</sequence>
<keyword evidence="9" id="KW-0325">Glycoprotein</keyword>
<dbReference type="GO" id="GO:0005886">
    <property type="term" value="C:plasma membrane"/>
    <property type="evidence" value="ECO:0007669"/>
    <property type="project" value="UniProtKB-ARBA"/>
</dbReference>
<reference evidence="13" key="1">
    <citation type="submission" date="2012-09" db="EMBL/GenBank/DDBJ databases">
        <authorList>
            <person name="Martin A.A."/>
        </authorList>
    </citation>
    <scope>NUCLEOTIDE SEQUENCE</scope>
</reference>
<evidence type="ECO:0000256" key="11">
    <source>
        <dbReference type="ARBA" id="ARBA00023303"/>
    </source>
</evidence>
<evidence type="ECO:0000313" key="13">
    <source>
        <dbReference type="Proteomes" id="UP000035642"/>
    </source>
</evidence>
<dbReference type="FunFam" id="3.40.190.10:FF:000078">
    <property type="entry name" value="glutamate receptor ionotropic, NMDA 3B"/>
    <property type="match status" value="1"/>
</dbReference>
<evidence type="ECO:0000256" key="1">
    <source>
        <dbReference type="ARBA" id="ARBA00004141"/>
    </source>
</evidence>
<keyword evidence="8" id="KW-0675">Receptor</keyword>
<keyword evidence="10" id="KW-1071">Ligand-gated ion channel</keyword>
<evidence type="ECO:0000313" key="14">
    <source>
        <dbReference type="WBParaSite" id="ACAC_0001082901-mRNA-1"/>
    </source>
</evidence>
<evidence type="ECO:0000256" key="4">
    <source>
        <dbReference type="ARBA" id="ARBA00022989"/>
    </source>
</evidence>
<evidence type="ECO:0000256" key="6">
    <source>
        <dbReference type="ARBA" id="ARBA00023065"/>
    </source>
</evidence>
<evidence type="ECO:0000256" key="8">
    <source>
        <dbReference type="ARBA" id="ARBA00023170"/>
    </source>
</evidence>
<dbReference type="Pfam" id="PF10613">
    <property type="entry name" value="Lig_chan-Glu_bd"/>
    <property type="match status" value="1"/>
</dbReference>
<name>A0A0K0DHW7_ANGCA</name>
<keyword evidence="2" id="KW-0813">Transport</keyword>
<keyword evidence="3" id="KW-0812">Transmembrane</keyword>
<proteinExistence type="predicted"/>
<dbReference type="InterPro" id="IPR019594">
    <property type="entry name" value="Glu/Gly-bd"/>
</dbReference>
<evidence type="ECO:0000256" key="2">
    <source>
        <dbReference type="ARBA" id="ARBA00022448"/>
    </source>
</evidence>
<dbReference type="InterPro" id="IPR015683">
    <property type="entry name" value="Ionotropic_Glu_rcpt"/>
</dbReference>
<accession>A0A0K0DHW7</accession>
<evidence type="ECO:0000256" key="9">
    <source>
        <dbReference type="ARBA" id="ARBA00023180"/>
    </source>
</evidence>
<dbReference type="SMART" id="SM00918">
    <property type="entry name" value="Lig_chan-Glu_bd"/>
    <property type="match status" value="1"/>
</dbReference>
<evidence type="ECO:0000256" key="3">
    <source>
        <dbReference type="ARBA" id="ARBA00022692"/>
    </source>
</evidence>
<keyword evidence="7" id="KW-0472">Membrane</keyword>
<dbReference type="PANTHER" id="PTHR18966">
    <property type="entry name" value="IONOTROPIC GLUTAMATE RECEPTOR"/>
    <property type="match status" value="1"/>
</dbReference>
<evidence type="ECO:0000259" key="12">
    <source>
        <dbReference type="SMART" id="SM00918"/>
    </source>
</evidence>
<dbReference type="WBParaSite" id="ACAC_0001082901-mRNA-1">
    <property type="protein sequence ID" value="ACAC_0001082901-mRNA-1"/>
    <property type="gene ID" value="ACAC_0001082901"/>
</dbReference>
<organism evidence="13 14">
    <name type="scientific">Angiostrongylus cantonensis</name>
    <name type="common">Rat lungworm</name>
    <dbReference type="NCBI Taxonomy" id="6313"/>
    <lineage>
        <taxon>Eukaryota</taxon>
        <taxon>Metazoa</taxon>
        <taxon>Ecdysozoa</taxon>
        <taxon>Nematoda</taxon>
        <taxon>Chromadorea</taxon>
        <taxon>Rhabditida</taxon>
        <taxon>Rhabditina</taxon>
        <taxon>Rhabditomorpha</taxon>
        <taxon>Strongyloidea</taxon>
        <taxon>Metastrongylidae</taxon>
        <taxon>Angiostrongylus</taxon>
    </lineage>
</organism>
<dbReference type="AlphaFoldDB" id="A0A0K0DHW7"/>
<reference evidence="14" key="2">
    <citation type="submission" date="2017-02" db="UniProtKB">
        <authorList>
            <consortium name="WormBaseParasite"/>
        </authorList>
    </citation>
    <scope>IDENTIFICATION</scope>
</reference>
<keyword evidence="6" id="KW-0406">Ion transport</keyword>
<keyword evidence="4" id="KW-1133">Transmembrane helix</keyword>